<dbReference type="RefSeq" id="WP_157525517.1">
    <property type="nucleotide sequence ID" value="NZ_CP066775.1"/>
</dbReference>
<keyword evidence="1" id="KW-0560">Oxidoreductase</keyword>
<protein>
    <submittedName>
        <fullName evidence="1">Beta-carotene 15,15'-monooxygenase</fullName>
    </submittedName>
</protein>
<dbReference type="KEGG" id="mgik:GO620_011560"/>
<evidence type="ECO:0000313" key="1">
    <source>
        <dbReference type="EMBL" id="QQL48814.1"/>
    </source>
</evidence>
<organism evidence="1 2">
    <name type="scientific">Mucilaginibacter ginkgonis</name>
    <dbReference type="NCBI Taxonomy" id="2682091"/>
    <lineage>
        <taxon>Bacteria</taxon>
        <taxon>Pseudomonadati</taxon>
        <taxon>Bacteroidota</taxon>
        <taxon>Sphingobacteriia</taxon>
        <taxon>Sphingobacteriales</taxon>
        <taxon>Sphingobacteriaceae</taxon>
        <taxon>Mucilaginibacter</taxon>
    </lineage>
</organism>
<dbReference type="AlphaFoldDB" id="A0A6I4HZX5"/>
<dbReference type="Proteomes" id="UP000429232">
    <property type="component" value="Chromosome"/>
</dbReference>
<accession>A0A6I4HZX5</accession>
<keyword evidence="2" id="KW-1185">Reference proteome</keyword>
<dbReference type="GO" id="GO:0004497">
    <property type="term" value="F:monooxygenase activity"/>
    <property type="evidence" value="ECO:0007669"/>
    <property type="project" value="UniProtKB-KW"/>
</dbReference>
<sequence>MISLFRKYNPVNTAWLVLVVILLRLVYIAKAPDKLDFIFVETFTRSLVPVAYENAFSPVINILLAALLVYGQALLVNYVANFYNLLGRPSFLPALMFVVASSIFTPFLILSPPLICNFLVIWMIFKMLALYKADNANALGYDLGMLVAVGSLIYLPFIYFMVLVWIAFIIFRPFNIREWLSTILGYITIFFFLAVYYYMTDRIDSFFNIWLPLGTKLPTSIVIKQYTYVLLIPVAVFFFLSFTKISALYYKSYIHSRKGLILMVLIFLIAGLSFYVKAEFRLSHFLLCALPTAIFFAYYFLYAKWKWFYETLFLLFVAGIIFFQFNNF</sequence>
<name>A0A6I4HZX5_9SPHI</name>
<gene>
    <name evidence="1" type="ORF">GO620_011560</name>
</gene>
<evidence type="ECO:0000313" key="2">
    <source>
        <dbReference type="Proteomes" id="UP000429232"/>
    </source>
</evidence>
<dbReference type="InterPro" id="IPR045625">
    <property type="entry name" value="DUF6427"/>
</dbReference>
<keyword evidence="1" id="KW-0503">Monooxygenase</keyword>
<dbReference type="EMBL" id="CP066775">
    <property type="protein sequence ID" value="QQL48814.1"/>
    <property type="molecule type" value="Genomic_DNA"/>
</dbReference>
<reference evidence="1 2" key="1">
    <citation type="submission" date="2020-12" db="EMBL/GenBank/DDBJ databases">
        <title>HMF7856_wgs.fasta genome submission.</title>
        <authorList>
            <person name="Kang H."/>
            <person name="Kim H."/>
            <person name="Joh K."/>
        </authorList>
    </citation>
    <scope>NUCLEOTIDE SEQUENCE [LARGE SCALE GENOMIC DNA]</scope>
    <source>
        <strain evidence="1 2">HMF7856</strain>
    </source>
</reference>
<dbReference type="Pfam" id="PF19992">
    <property type="entry name" value="DUF6427"/>
    <property type="match status" value="1"/>
</dbReference>
<proteinExistence type="predicted"/>